<dbReference type="Pfam" id="PF12030">
    <property type="entry name" value="DUF3517"/>
    <property type="match status" value="1"/>
</dbReference>
<dbReference type="GO" id="GO:0005829">
    <property type="term" value="C:cytosol"/>
    <property type="evidence" value="ECO:0007669"/>
    <property type="project" value="TreeGrafter"/>
</dbReference>
<feature type="compositionally biased region" description="Polar residues" evidence="8">
    <location>
        <begin position="2320"/>
        <end position="2331"/>
    </location>
</feature>
<evidence type="ECO:0000259" key="9">
    <source>
        <dbReference type="PROSITE" id="PS50235"/>
    </source>
</evidence>
<dbReference type="InterPro" id="IPR056850">
    <property type="entry name" value="ARM_UBP34_24_USP9X_Y"/>
</dbReference>
<proteinExistence type="inferred from homology"/>
<reference evidence="10" key="1">
    <citation type="journal article" date="2020" name="Fungal Divers.">
        <title>Resolving the Mortierellaceae phylogeny through synthesis of multi-gene phylogenetics and phylogenomics.</title>
        <authorList>
            <person name="Vandepol N."/>
            <person name="Liber J."/>
            <person name="Desiro A."/>
            <person name="Na H."/>
            <person name="Kennedy M."/>
            <person name="Barry K."/>
            <person name="Grigoriev I.V."/>
            <person name="Miller A.N."/>
            <person name="O'Donnell K."/>
            <person name="Stajich J.E."/>
            <person name="Bonito G."/>
        </authorList>
    </citation>
    <scope>NUCLEOTIDE SEQUENCE</scope>
    <source>
        <strain evidence="10">NRRL 28262</strain>
    </source>
</reference>
<dbReference type="Gene3D" id="3.90.70.10">
    <property type="entry name" value="Cysteine proteinases"/>
    <property type="match status" value="1"/>
</dbReference>
<keyword evidence="11" id="KW-1185">Reference proteome</keyword>
<dbReference type="Proteomes" id="UP001194580">
    <property type="component" value="Unassembled WGS sequence"/>
</dbReference>
<dbReference type="SUPFAM" id="SSF54236">
    <property type="entry name" value="Ubiquitin-like"/>
    <property type="match status" value="1"/>
</dbReference>
<feature type="compositionally biased region" description="Polar residues" evidence="8">
    <location>
        <begin position="44"/>
        <end position="53"/>
    </location>
</feature>
<feature type="region of interest" description="Disordered" evidence="8">
    <location>
        <begin position="2320"/>
        <end position="2368"/>
    </location>
</feature>
<comment type="similarity">
    <text evidence="2">Belongs to the peptidase C19 family.</text>
</comment>
<evidence type="ECO:0000256" key="3">
    <source>
        <dbReference type="ARBA" id="ARBA00012759"/>
    </source>
</evidence>
<feature type="compositionally biased region" description="Acidic residues" evidence="8">
    <location>
        <begin position="129"/>
        <end position="176"/>
    </location>
</feature>
<keyword evidence="5" id="KW-0833">Ubl conjugation pathway</keyword>
<gene>
    <name evidence="10" type="ORF">BGZ95_012145</name>
</gene>
<evidence type="ECO:0000256" key="5">
    <source>
        <dbReference type="ARBA" id="ARBA00022786"/>
    </source>
</evidence>
<dbReference type="InterPro" id="IPR050164">
    <property type="entry name" value="Peptidase_C19"/>
</dbReference>
<comment type="caution">
    <text evidence="10">The sequence shown here is derived from an EMBL/GenBank/DDBJ whole genome shotgun (WGS) entry which is preliminary data.</text>
</comment>
<sequence length="3295" mass="371533">MTASETASVGLPEPQSQQQHNAEHQTEPSQMIIDMDQPPGSIDLSRQTPEQSQDPPPYQPTNPAADGIPAQVIDAGLVDDRWNITKGPEEEESLEDYYVDDSSSEDARLKLKAWETSGIVNDPVGQSSDEYDEDLDEIGDDDEDEADEEDELEDDLEDEDLDDVAFSEGDPDDMDDPSAMIYNQSMLHGTYLQSPMQDAQARKRHARTGGLRKRPQKFKAIGGTGRRFNQGVATPSAPPLDPSTHTGTQSPGQVFMQTCRDVTRFLEHGSLQQALEMASELLEYAVQSRKSGEVLPDGMCSAEQLMILESSFFGTWAKLMTEKRPNAHSKTIVSCLNEFVELGCLILQQDRALPDLFGQVMGALFEQGDLEMYRRNPKRPSRTQHGMSRYQDYPLEYTTEDEDVPHLQQQFISLFTNLGGLDICMDAIESGMESTEYPDIKLKTLHMMLGLMSRLHVQGDTEHLQAIRVAETTKRLTTAVLGYFPDHTDSFKSISKATVSDIIHDVGYFLLENYRMVSDFIQEPDTVYEEFDIHDSASRSSLGEVKFADFRIEMAVRLLKTSRLDLRLAGLIELKEVLVRIQRLQQTRSRMRRRSEADMDLQIDQDRKPIEYLCSKLQGLQIVGYIFGPNIHLEIVQRSTDLLAFLVQAKVLTIADIDLIWAAVGGNQHRSIVYGVYQVLGDLSTKFPPEVLRNLFVKLQAVPLANWDLQLVELTRSLFQPMVQRSNNHEDGSFALTPYETLLNVLRDSSLSLSSRDDLTYGSATPPVSRDVLAGIVQLLSDGLNVGPPPQDRVTLIEYCLRDLKADHPGTIWSLFVVRHILDQYVQTSDQDQALQYYRKVCAPLSELFIQNLKIYAAAVKAQPPTPSPTVSSFATISTQSQVYEYWRTMQLSVRLDFLRCMTRNYSQYWNSTTLADTLWDSLIIDPIGPQEQDETFSCLEAIVDVDFVSHLYAKRIPTLDIATLTPRAWGCVKQYFLFINWHRHNLVASSEPMVDGTQTIIVLAPLYGMDLIWNIALHARLPIVGIHATELLSDLIKIHLSQDENSSSAALDAFREGLVESCVAYLVESSEHLNNESDMHTSVVPLQFERCIGILKAFLGSCKTRGEGGERHEIHGTLDEEAMLTVKVSSTMPMFHLTIHPSSSLGALRKAIAVRFGCKEPDEMRLFLLGKDLPLAWDNKTLEEIPVENEAAFLATRRHQSNVSIRPYNEIMKRSPTDLLLKPEFFERIRTIFLLDEKYASQAWEVVTRLPTSPGLLRQLEELEGDVDWTTLLDARSPFLLLYSLQIIDSLIKRDQSKEDAMDQDWIKRFLELGGQQKITALLVSDSGLGAANSTPTARKAMGLMLKILVRLTSSANVESTLTAESGGLTVPVFLNKLVSEILTSASREGDYSTHDQSIVLNATSLISYLCAGPLGWQYFHMGSDIRSLIFISMVKSESMQIRETVLRMGTKFCEQSRDPQSPDVSPAMFFLDILQSFLPISKEYASNCSELLMFFEIVVREAIYYCTPEYYESLYTRLIETIISHQSSEDPSYQREDTVLVGMLKVATAMIGTDPRLKTLDQGFQIIDYVFDECLFPQPYATDGSGASIAPSAAKCQSEGSRSAAFGYLEESSRDNPETLRYVITKIHKHFDRDSEIGDQWGYDPQTVRRASCGFVGLQNLGATCYVNSIVQQFFMNKGFRQGILQAPSGAEDPSNHDTLLYQLQVLFSNLQESIKRAYNAQGFCYSYKDWDGNPMNVAVQMDVDEFFSILFDRLENSVKGTPQEELFKKQYGLKLVQQIKSKDCEHISEREDSSFSIQCEVKNKKTLEESLQLYVQGEILDGDNKYKCSTCDNHVDAIKRACIKELPRNLILHLKRFDYDMDTMRRIKINDRFEFPSRLDMEPYTIDYLTRKEQAQDGVASSPSTAQMPDQDKSAAFQYNLVGVLVHTGTADSGHYYSYIKDRSGSSPGSHVDNTRWYHFNDSRVEEFDVSELPSKAFGGSEFISQDSSPYMKSPPRSTSKPYSAYMLFYERADSTVIESPAAMVETPGIIKDVVVKENTSLLKDMALFDRLYYRFVWDLFTMPQGIRHSTESNGVVVKQEDSLDYLSMQYGLEFFFSVLIHARDVDQELLQWTRFLSSMFAHYPQGCVDLLRNLTLSPVHLTNILLSCPITQVREAVVELIFEALRNLRQKDRVEYGLVNTARPRVFASNVDSIDEDEDEETAICAQGSVIQGFVHALLGLLPEARSNWRNFDEYFKLMYEITQLGRAEKVLMVREGYVADLTDFYLADEKNDFKKKKMGDKFTKPSFRYLMLTLQEVLSCCDMVRSYEALQANNSVRRPSGNSTHRNSVSVSSSSSLPSSPTSSTNSDEAGTEQDTHLPSASPELDQTAILSRADFNALFYCQGAGGPPSEKTIVLLSKMLMDRIEGHIITSIVMHLSTQTWIGSRLLDSFNSYIEFANDDQFSTILQVYKEFVQLTDENLETRVDFILRQLTRILERSPQSNIAYECLDFFRTISDFGQCGRFAQAWLLRNSKVWLHELMLNQSESDTRMRARQFYMELLSSERAFNGWDDEQAAANSAQHFGRLLELIKVLPDLLAYYPMHSRRDEDDNGWKLVEYFTALTELVKGDTERDMFFHYWHGFLEILTRIDSQQIGLDYDKKEMMIFWGKIMNEDQARNTLLADFKPAGVILRKFYVCLQNNPLNIQFHKEVLPIYFGLVLRFSQLSDTFHKDWHRCHNYSWAIGAMKWGAFGIHCPPELDQLLQYTLSKAPEFRQECWRTLPSPERGLLPFTQMARAMFEPENADAGALFFQNRGLVYLTDAINNASMAGTVTSEPDFYAVDVLRLLCDYLCQMKVCRNTPTFAEAMDHWSNIDTAITFLTGNLMWSAPANVYTDSIKILEVIAQEATYTQAAPILAALDRAHCEWRDVVESGGVTENQVKGVFNGANSPYYRLGAIEFQQSSSGMRSPPIRLGPVMFFYPELFERLDHVDGENVMKNWYEPYWALARSVCKLDGGEGQKHKLIELAALMALEQIQVGSLVHLGILCDAAEESVKDDDAALALQNPYVALFVQRFLERRRCVEGLTESQLNGCATLVRTIAGNLENGLLESAIDGSLTRGEEVIERRRPALSTTMDDLQPSDPSGQPLTLEMDAQTLLTALQNLKMLGVDKLEEVKVEAIRLKQLQEGLAEILPQIPGPYALALSKVFPAEATKIEPVSHIAAAEPPEGDDRGVVAVTAQEPSTTVEAEGGLDVVIGGSDSGGGSGSMDEDDSSMMSGVVQHQQQKPTEEIVKGGGDVLANGKEGEVTAE</sequence>
<dbReference type="PROSITE" id="PS00972">
    <property type="entry name" value="USP_1"/>
    <property type="match status" value="1"/>
</dbReference>
<dbReference type="PANTHER" id="PTHR24006:SF910">
    <property type="entry name" value="UBIQUITINYL HYDROLASE 1"/>
    <property type="match status" value="1"/>
</dbReference>
<keyword evidence="7" id="KW-0788">Thiol protease</keyword>
<dbReference type="InterPro" id="IPR021905">
    <property type="entry name" value="DUF3517"/>
</dbReference>
<dbReference type="InterPro" id="IPR001394">
    <property type="entry name" value="Peptidase_C19_UCH"/>
</dbReference>
<dbReference type="SUPFAM" id="SSF54001">
    <property type="entry name" value="Cysteine proteinases"/>
    <property type="match status" value="1"/>
</dbReference>
<dbReference type="GO" id="GO:0004843">
    <property type="term" value="F:cysteine-type deubiquitinase activity"/>
    <property type="evidence" value="ECO:0007669"/>
    <property type="project" value="UniProtKB-EC"/>
</dbReference>
<dbReference type="Pfam" id="PF00443">
    <property type="entry name" value="UCH"/>
    <property type="match status" value="1"/>
</dbReference>
<dbReference type="CDD" id="cd02659">
    <property type="entry name" value="peptidase_C19C"/>
    <property type="match status" value="1"/>
</dbReference>
<dbReference type="PANTHER" id="PTHR24006">
    <property type="entry name" value="UBIQUITIN CARBOXYL-TERMINAL HYDROLASE"/>
    <property type="match status" value="1"/>
</dbReference>
<dbReference type="GO" id="GO:0006508">
    <property type="term" value="P:proteolysis"/>
    <property type="evidence" value="ECO:0007669"/>
    <property type="project" value="UniProtKB-KW"/>
</dbReference>
<dbReference type="InterPro" id="IPR018200">
    <property type="entry name" value="USP_CS"/>
</dbReference>
<feature type="compositionally biased region" description="Polar residues" evidence="8">
    <location>
        <begin position="243"/>
        <end position="252"/>
    </location>
</feature>
<dbReference type="PROSITE" id="PS50235">
    <property type="entry name" value="USP_3"/>
    <property type="match status" value="1"/>
</dbReference>
<dbReference type="InterPro" id="IPR028889">
    <property type="entry name" value="USP"/>
</dbReference>
<evidence type="ECO:0000313" key="11">
    <source>
        <dbReference type="Proteomes" id="UP001194580"/>
    </source>
</evidence>
<evidence type="ECO:0000256" key="4">
    <source>
        <dbReference type="ARBA" id="ARBA00022670"/>
    </source>
</evidence>
<name>A0AAD4D8X5_9FUNG</name>
<evidence type="ECO:0000256" key="1">
    <source>
        <dbReference type="ARBA" id="ARBA00000707"/>
    </source>
</evidence>
<evidence type="ECO:0000256" key="6">
    <source>
        <dbReference type="ARBA" id="ARBA00022801"/>
    </source>
</evidence>
<feature type="compositionally biased region" description="Low complexity" evidence="8">
    <location>
        <begin position="2332"/>
        <end position="2352"/>
    </location>
</feature>
<dbReference type="GO" id="GO:0016579">
    <property type="term" value="P:protein deubiquitination"/>
    <property type="evidence" value="ECO:0007669"/>
    <property type="project" value="InterPro"/>
</dbReference>
<feature type="region of interest" description="Disordered" evidence="8">
    <location>
        <begin position="226"/>
        <end position="252"/>
    </location>
</feature>
<evidence type="ECO:0000256" key="2">
    <source>
        <dbReference type="ARBA" id="ARBA00009085"/>
    </source>
</evidence>
<evidence type="ECO:0000313" key="10">
    <source>
        <dbReference type="EMBL" id="KAG0272122.1"/>
    </source>
</evidence>
<comment type="catalytic activity">
    <reaction evidence="1">
        <text>Thiol-dependent hydrolysis of ester, thioester, amide, peptide and isopeptide bonds formed by the C-terminal Gly of ubiquitin (a 76-residue protein attached to proteins as an intracellular targeting signal).</text>
        <dbReference type="EC" id="3.4.19.12"/>
    </reaction>
</comment>
<keyword evidence="4" id="KW-0645">Protease</keyword>
<dbReference type="EC" id="3.4.19.12" evidence="3"/>
<dbReference type="InterPro" id="IPR016024">
    <property type="entry name" value="ARM-type_fold"/>
</dbReference>
<feature type="region of interest" description="Disordered" evidence="8">
    <location>
        <begin position="3240"/>
        <end position="3295"/>
    </location>
</feature>
<accession>A0AAD4D8X5</accession>
<dbReference type="PROSITE" id="PS00973">
    <property type="entry name" value="USP_2"/>
    <property type="match status" value="1"/>
</dbReference>
<keyword evidence="6" id="KW-0378">Hydrolase</keyword>
<evidence type="ECO:0000256" key="7">
    <source>
        <dbReference type="ARBA" id="ARBA00022807"/>
    </source>
</evidence>
<dbReference type="Pfam" id="PF25010">
    <property type="entry name" value="ARM_UBP24_USP9X-Y"/>
    <property type="match status" value="2"/>
</dbReference>
<dbReference type="EMBL" id="JAAAIL010000990">
    <property type="protein sequence ID" value="KAG0272122.1"/>
    <property type="molecule type" value="Genomic_DNA"/>
</dbReference>
<feature type="compositionally biased region" description="Acidic residues" evidence="8">
    <location>
        <begin position="89"/>
        <end position="104"/>
    </location>
</feature>
<dbReference type="InterPro" id="IPR038765">
    <property type="entry name" value="Papain-like_cys_pep_sf"/>
</dbReference>
<dbReference type="FunFam" id="3.90.70.10:FF:000022">
    <property type="entry name" value="Ubiquitin carboxyl-terminal hydrolase 24"/>
    <property type="match status" value="1"/>
</dbReference>
<dbReference type="GO" id="GO:0005634">
    <property type="term" value="C:nucleus"/>
    <property type="evidence" value="ECO:0007669"/>
    <property type="project" value="TreeGrafter"/>
</dbReference>
<dbReference type="InterPro" id="IPR029071">
    <property type="entry name" value="Ubiquitin-like_domsf"/>
</dbReference>
<organism evidence="10 11">
    <name type="scientific">Linnemannia exigua</name>
    <dbReference type="NCBI Taxonomy" id="604196"/>
    <lineage>
        <taxon>Eukaryota</taxon>
        <taxon>Fungi</taxon>
        <taxon>Fungi incertae sedis</taxon>
        <taxon>Mucoromycota</taxon>
        <taxon>Mortierellomycotina</taxon>
        <taxon>Mortierellomycetes</taxon>
        <taxon>Mortierellales</taxon>
        <taxon>Mortierellaceae</taxon>
        <taxon>Linnemannia</taxon>
    </lineage>
</organism>
<protein>
    <recommendedName>
        <fullName evidence="3">ubiquitinyl hydrolase 1</fullName>
        <ecNumber evidence="3">3.4.19.12</ecNumber>
    </recommendedName>
</protein>
<feature type="domain" description="USP" evidence="9">
    <location>
        <begin position="1658"/>
        <end position="2016"/>
    </location>
</feature>
<evidence type="ECO:0000256" key="8">
    <source>
        <dbReference type="SAM" id="MobiDB-lite"/>
    </source>
</evidence>
<dbReference type="SUPFAM" id="SSF48371">
    <property type="entry name" value="ARM repeat"/>
    <property type="match status" value="2"/>
</dbReference>
<feature type="region of interest" description="Disordered" evidence="8">
    <location>
        <begin position="1"/>
        <end position="179"/>
    </location>
</feature>